<evidence type="ECO:0000256" key="6">
    <source>
        <dbReference type="ARBA" id="ARBA00022777"/>
    </source>
</evidence>
<accession>A0AAN9UXQ2</accession>
<protein>
    <recommendedName>
        <fullName evidence="3">Guanylate kinase</fullName>
        <ecNumber evidence="2">2.7.4.8</ecNumber>
    </recommendedName>
    <alternativeName>
        <fullName evidence="8">GMP kinase</fullName>
    </alternativeName>
</protein>
<dbReference type="PROSITE" id="PS50052">
    <property type="entry name" value="GUANYLATE_KINASE_2"/>
    <property type="match status" value="1"/>
</dbReference>
<dbReference type="InterPro" id="IPR027417">
    <property type="entry name" value="P-loop_NTPase"/>
</dbReference>
<evidence type="ECO:0000313" key="10">
    <source>
        <dbReference type="EMBL" id="KAK7754150.1"/>
    </source>
</evidence>
<dbReference type="Gene3D" id="3.40.50.300">
    <property type="entry name" value="P-loop containing nucleotide triphosphate hydrolases"/>
    <property type="match status" value="1"/>
</dbReference>
<comment type="similarity">
    <text evidence="1">Belongs to the guanylate kinase family.</text>
</comment>
<proteinExistence type="inferred from homology"/>
<dbReference type="EMBL" id="JAKJXP020000022">
    <property type="protein sequence ID" value="KAK7754150.1"/>
    <property type="molecule type" value="Genomic_DNA"/>
</dbReference>
<dbReference type="PROSITE" id="PS00856">
    <property type="entry name" value="GUANYLATE_KINASE_1"/>
    <property type="match status" value="1"/>
</dbReference>
<evidence type="ECO:0000256" key="4">
    <source>
        <dbReference type="ARBA" id="ARBA00022679"/>
    </source>
</evidence>
<dbReference type="NCBIfam" id="TIGR03263">
    <property type="entry name" value="guanyl_kin"/>
    <property type="match status" value="1"/>
</dbReference>
<organism evidence="10 11">
    <name type="scientific">Diatrype stigma</name>
    <dbReference type="NCBI Taxonomy" id="117547"/>
    <lineage>
        <taxon>Eukaryota</taxon>
        <taxon>Fungi</taxon>
        <taxon>Dikarya</taxon>
        <taxon>Ascomycota</taxon>
        <taxon>Pezizomycotina</taxon>
        <taxon>Sordariomycetes</taxon>
        <taxon>Xylariomycetidae</taxon>
        <taxon>Xylariales</taxon>
        <taxon>Diatrypaceae</taxon>
        <taxon>Diatrype</taxon>
    </lineage>
</organism>
<keyword evidence="11" id="KW-1185">Reference proteome</keyword>
<dbReference type="AlphaFoldDB" id="A0AAN9UXQ2"/>
<dbReference type="EC" id="2.7.4.8" evidence="2"/>
<keyword evidence="6 10" id="KW-0418">Kinase</keyword>
<keyword evidence="4" id="KW-0808">Transferase</keyword>
<keyword evidence="7" id="KW-0067">ATP-binding</keyword>
<feature type="domain" description="Guanylate kinase-like" evidence="9">
    <location>
        <begin position="14"/>
        <end position="195"/>
    </location>
</feature>
<gene>
    <name evidence="10" type="primary">GUK1</name>
    <name evidence="10" type="ORF">SLS62_003727</name>
</gene>
<dbReference type="SUPFAM" id="SSF52540">
    <property type="entry name" value="P-loop containing nucleoside triphosphate hydrolases"/>
    <property type="match status" value="1"/>
</dbReference>
<dbReference type="GO" id="GO:0005829">
    <property type="term" value="C:cytosol"/>
    <property type="evidence" value="ECO:0007669"/>
    <property type="project" value="TreeGrafter"/>
</dbReference>
<dbReference type="HAMAP" id="MF_00328">
    <property type="entry name" value="Guanylate_kinase"/>
    <property type="match status" value="1"/>
</dbReference>
<dbReference type="InterPro" id="IPR008144">
    <property type="entry name" value="Guanylate_kin-like_dom"/>
</dbReference>
<dbReference type="Pfam" id="PF00625">
    <property type="entry name" value="Guanylate_kin"/>
    <property type="match status" value="1"/>
</dbReference>
<evidence type="ECO:0000313" key="11">
    <source>
        <dbReference type="Proteomes" id="UP001320420"/>
    </source>
</evidence>
<comment type="caution">
    <text evidence="10">The sequence shown here is derived from an EMBL/GenBank/DDBJ whole genome shotgun (WGS) entry which is preliminary data.</text>
</comment>
<dbReference type="InterPro" id="IPR017665">
    <property type="entry name" value="Guanylate_kinase"/>
</dbReference>
<evidence type="ECO:0000256" key="7">
    <source>
        <dbReference type="ARBA" id="ARBA00022840"/>
    </source>
</evidence>
<name>A0AAN9UXQ2_9PEZI</name>
<dbReference type="FunFam" id="3.40.50.300:FF:000776">
    <property type="entry name" value="Guanylate kinase 2"/>
    <property type="match status" value="1"/>
</dbReference>
<evidence type="ECO:0000256" key="8">
    <source>
        <dbReference type="ARBA" id="ARBA00030128"/>
    </source>
</evidence>
<dbReference type="CDD" id="cd00071">
    <property type="entry name" value="GMPK"/>
    <property type="match status" value="1"/>
</dbReference>
<evidence type="ECO:0000256" key="1">
    <source>
        <dbReference type="ARBA" id="ARBA00005790"/>
    </source>
</evidence>
<dbReference type="GO" id="GO:0004385">
    <property type="term" value="F:GMP kinase activity"/>
    <property type="evidence" value="ECO:0007669"/>
    <property type="project" value="UniProtKB-EC"/>
</dbReference>
<evidence type="ECO:0000256" key="3">
    <source>
        <dbReference type="ARBA" id="ARBA00016296"/>
    </source>
</evidence>
<evidence type="ECO:0000256" key="2">
    <source>
        <dbReference type="ARBA" id="ARBA00012961"/>
    </source>
</evidence>
<evidence type="ECO:0000256" key="5">
    <source>
        <dbReference type="ARBA" id="ARBA00022741"/>
    </source>
</evidence>
<reference evidence="10 11" key="1">
    <citation type="submission" date="2024-02" db="EMBL/GenBank/DDBJ databases">
        <title>De novo assembly and annotation of 12 fungi associated with fruit tree decline syndrome in Ontario, Canada.</title>
        <authorList>
            <person name="Sulman M."/>
            <person name="Ellouze W."/>
            <person name="Ilyukhin E."/>
        </authorList>
    </citation>
    <scope>NUCLEOTIDE SEQUENCE [LARGE SCALE GENOMIC DNA]</scope>
    <source>
        <strain evidence="10 11">M11/M66-122</strain>
    </source>
</reference>
<dbReference type="Proteomes" id="UP001320420">
    <property type="component" value="Unassembled WGS sequence"/>
</dbReference>
<dbReference type="InterPro" id="IPR008145">
    <property type="entry name" value="GK/Ca_channel_bsu"/>
</dbReference>
<sequence length="214" mass="23285">MSSSSPALGLPSDRRPIVIAGPSGVGKGTLYKLLFERHPGAFALSISHTTRAPRPGEQDGVDYYYVTKEAFQDLRAQDKFVESAQFGSNFYGTSKATIAEQSARGRVVVLDIEMEGVKQVQRSDISARYVFVAPPSPEVLERRLRGRGTESEDSVRQRLEQARVELEFGRSGAFDTVIVNDDLETAYGELDRWVYGAGGSSSSSEPAVAPESSS</sequence>
<dbReference type="PANTHER" id="PTHR23117:SF13">
    <property type="entry name" value="GUANYLATE KINASE"/>
    <property type="match status" value="1"/>
</dbReference>
<dbReference type="PANTHER" id="PTHR23117">
    <property type="entry name" value="GUANYLATE KINASE-RELATED"/>
    <property type="match status" value="1"/>
</dbReference>
<dbReference type="SMART" id="SM00072">
    <property type="entry name" value="GuKc"/>
    <property type="match status" value="1"/>
</dbReference>
<evidence type="ECO:0000259" key="9">
    <source>
        <dbReference type="PROSITE" id="PS50052"/>
    </source>
</evidence>
<dbReference type="GO" id="GO:0005524">
    <property type="term" value="F:ATP binding"/>
    <property type="evidence" value="ECO:0007669"/>
    <property type="project" value="UniProtKB-KW"/>
</dbReference>
<dbReference type="InterPro" id="IPR020590">
    <property type="entry name" value="Guanylate_kinase_CS"/>
</dbReference>
<keyword evidence="5" id="KW-0547">Nucleotide-binding</keyword>